<dbReference type="EMBL" id="FOIZ01000002">
    <property type="protein sequence ID" value="SEW45550.1"/>
    <property type="molecule type" value="Genomic_DNA"/>
</dbReference>
<proteinExistence type="predicted"/>
<dbReference type="AlphaFoldDB" id="A0A1I0RVS7"/>
<dbReference type="Proteomes" id="UP000199167">
    <property type="component" value="Unassembled WGS sequence"/>
</dbReference>
<gene>
    <name evidence="1" type="ORF">SAMN04488515_3351</name>
</gene>
<accession>A0A1I0RVS7</accession>
<dbReference type="STRING" id="364200.SAMN04488515_3351"/>
<evidence type="ECO:0000313" key="2">
    <source>
        <dbReference type="Proteomes" id="UP000199167"/>
    </source>
</evidence>
<sequence length="135" mass="14729">MTPTFAPDVKAVFDAACPDDRAGMLALRQLVFEVADQTPEAGKIVEVLRWGQPSYITPDTKSGTTIRIAEVEAGGFGLFAHCQTTVISDYATHFPGQDRIDGNRGILFAGKDQIDPARHGLLIRSALTYHLKKEN</sequence>
<name>A0A1I0RVS7_9RHOB</name>
<keyword evidence="2" id="KW-1185">Reference proteome</keyword>
<evidence type="ECO:0000313" key="1">
    <source>
        <dbReference type="EMBL" id="SEW45550.1"/>
    </source>
</evidence>
<dbReference type="RefSeq" id="WP_089996988.1">
    <property type="nucleotide sequence ID" value="NZ_FOIZ01000002.1"/>
</dbReference>
<dbReference type="OrthoDB" id="328972at2"/>
<reference evidence="1 2" key="1">
    <citation type="submission" date="2016-10" db="EMBL/GenBank/DDBJ databases">
        <authorList>
            <person name="de Groot N.N."/>
        </authorList>
    </citation>
    <scope>NUCLEOTIDE SEQUENCE [LARGE SCALE GENOMIC DNA]</scope>
    <source>
        <strain evidence="1 2">DSM 17925</strain>
    </source>
</reference>
<protein>
    <recommendedName>
        <fullName evidence="3">YdhG-like domain-containing protein</fullName>
    </recommendedName>
</protein>
<organism evidence="1 2">
    <name type="scientific">Cognatiyoonia koreensis</name>
    <dbReference type="NCBI Taxonomy" id="364200"/>
    <lineage>
        <taxon>Bacteria</taxon>
        <taxon>Pseudomonadati</taxon>
        <taxon>Pseudomonadota</taxon>
        <taxon>Alphaproteobacteria</taxon>
        <taxon>Rhodobacterales</taxon>
        <taxon>Paracoccaceae</taxon>
        <taxon>Cognatiyoonia</taxon>
    </lineage>
</organism>
<evidence type="ECO:0008006" key="3">
    <source>
        <dbReference type="Google" id="ProtNLM"/>
    </source>
</evidence>